<sequence length="186" mass="20003">MRIIGGQFRGKQLATPKSDSIRPTSDRLRETLFNILAHGYDDPVRDARVIDLFAGTGALGFEALSRGARFATFVDEGAEARGVIRTNIEAMSLGGKTRLFRRDATKLGAIGPTERYSLAFLDPPYGKNLASLALASLADGGWLTKGALCVVEEAADAPLQAPAIFALADQRDYAGTRLSFFVHEQG</sequence>
<gene>
    <name evidence="4" type="ORF">GCM10007874_01520</name>
</gene>
<evidence type="ECO:0000256" key="2">
    <source>
        <dbReference type="ARBA" id="ARBA00022679"/>
    </source>
</evidence>
<dbReference type="Pfam" id="PF03602">
    <property type="entry name" value="Cons_hypoth95"/>
    <property type="match status" value="1"/>
</dbReference>
<organism evidence="4 5">
    <name type="scientific">Labrys miyagiensis</name>
    <dbReference type="NCBI Taxonomy" id="346912"/>
    <lineage>
        <taxon>Bacteria</taxon>
        <taxon>Pseudomonadati</taxon>
        <taxon>Pseudomonadota</taxon>
        <taxon>Alphaproteobacteria</taxon>
        <taxon>Hyphomicrobiales</taxon>
        <taxon>Xanthobacteraceae</taxon>
        <taxon>Labrys</taxon>
    </lineage>
</organism>
<evidence type="ECO:0000256" key="3">
    <source>
        <dbReference type="SAM" id="MobiDB-lite"/>
    </source>
</evidence>
<dbReference type="Gene3D" id="3.40.50.150">
    <property type="entry name" value="Vaccinia Virus protein VP39"/>
    <property type="match status" value="1"/>
</dbReference>
<evidence type="ECO:0000313" key="5">
    <source>
        <dbReference type="Proteomes" id="UP001156882"/>
    </source>
</evidence>
<keyword evidence="2" id="KW-0808">Transferase</keyword>
<dbReference type="NCBIfam" id="TIGR00095">
    <property type="entry name" value="16S rRNA (guanine(966)-N(2))-methyltransferase RsmD"/>
    <property type="match status" value="1"/>
</dbReference>
<name>A0ABQ6CBV9_9HYPH</name>
<dbReference type="InterPro" id="IPR029063">
    <property type="entry name" value="SAM-dependent_MTases_sf"/>
</dbReference>
<dbReference type="SUPFAM" id="SSF53335">
    <property type="entry name" value="S-adenosyl-L-methionine-dependent methyltransferases"/>
    <property type="match status" value="1"/>
</dbReference>
<proteinExistence type="predicted"/>
<reference evidence="5" key="1">
    <citation type="journal article" date="2019" name="Int. J. Syst. Evol. Microbiol.">
        <title>The Global Catalogue of Microorganisms (GCM) 10K type strain sequencing project: providing services to taxonomists for standard genome sequencing and annotation.</title>
        <authorList>
            <consortium name="The Broad Institute Genomics Platform"/>
            <consortium name="The Broad Institute Genome Sequencing Center for Infectious Disease"/>
            <person name="Wu L."/>
            <person name="Ma J."/>
        </authorList>
    </citation>
    <scope>NUCLEOTIDE SEQUENCE [LARGE SCALE GENOMIC DNA]</scope>
    <source>
        <strain evidence="5">NBRC 101365</strain>
    </source>
</reference>
<dbReference type="GO" id="GO:0032259">
    <property type="term" value="P:methylation"/>
    <property type="evidence" value="ECO:0007669"/>
    <property type="project" value="UniProtKB-KW"/>
</dbReference>
<keyword evidence="1 4" id="KW-0489">Methyltransferase</keyword>
<dbReference type="Proteomes" id="UP001156882">
    <property type="component" value="Unassembled WGS sequence"/>
</dbReference>
<evidence type="ECO:0000256" key="1">
    <source>
        <dbReference type="ARBA" id="ARBA00022603"/>
    </source>
</evidence>
<protein>
    <submittedName>
        <fullName evidence="4">DNA methyltransferase</fullName>
    </submittedName>
</protein>
<dbReference type="RefSeq" id="WP_284309969.1">
    <property type="nucleotide sequence ID" value="NZ_BSPC01000004.1"/>
</dbReference>
<dbReference type="CDD" id="cd02440">
    <property type="entry name" value="AdoMet_MTases"/>
    <property type="match status" value="1"/>
</dbReference>
<dbReference type="GO" id="GO:0008168">
    <property type="term" value="F:methyltransferase activity"/>
    <property type="evidence" value="ECO:0007669"/>
    <property type="project" value="UniProtKB-KW"/>
</dbReference>
<comment type="caution">
    <text evidence="4">The sequence shown here is derived from an EMBL/GenBank/DDBJ whole genome shotgun (WGS) entry which is preliminary data.</text>
</comment>
<feature type="region of interest" description="Disordered" evidence="3">
    <location>
        <begin position="1"/>
        <end position="22"/>
    </location>
</feature>
<dbReference type="EMBL" id="BSPC01000004">
    <property type="protein sequence ID" value="GLS17137.1"/>
    <property type="molecule type" value="Genomic_DNA"/>
</dbReference>
<dbReference type="InterPro" id="IPR004398">
    <property type="entry name" value="RNA_MeTrfase_RsmD"/>
</dbReference>
<keyword evidence="5" id="KW-1185">Reference proteome</keyword>
<accession>A0ABQ6CBV9</accession>
<dbReference type="PIRSF" id="PIRSF004553">
    <property type="entry name" value="CHP00095"/>
    <property type="match status" value="1"/>
</dbReference>
<dbReference type="PANTHER" id="PTHR43542">
    <property type="entry name" value="METHYLTRANSFERASE"/>
    <property type="match status" value="1"/>
</dbReference>
<dbReference type="PANTHER" id="PTHR43542:SF1">
    <property type="entry name" value="METHYLTRANSFERASE"/>
    <property type="match status" value="1"/>
</dbReference>
<evidence type="ECO:0000313" key="4">
    <source>
        <dbReference type="EMBL" id="GLS17137.1"/>
    </source>
</evidence>